<evidence type="ECO:0000313" key="2">
    <source>
        <dbReference type="EMBL" id="ETK93510.1"/>
    </source>
</evidence>
<feature type="compositionally biased region" description="Basic and acidic residues" evidence="1">
    <location>
        <begin position="30"/>
        <end position="43"/>
    </location>
</feature>
<dbReference type="EMBL" id="KI684918">
    <property type="protein sequence ID" value="ETK93510.1"/>
    <property type="molecule type" value="Genomic_DNA"/>
</dbReference>
<feature type="region of interest" description="Disordered" evidence="1">
    <location>
        <begin position="26"/>
        <end position="90"/>
    </location>
</feature>
<accession>W2HG08</accession>
<feature type="compositionally biased region" description="Polar residues" evidence="1">
    <location>
        <begin position="65"/>
        <end position="90"/>
    </location>
</feature>
<proteinExistence type="predicted"/>
<dbReference type="VEuPathDB" id="FungiDB:PPTG_20815"/>
<gene>
    <name evidence="2" type="ORF">L915_03328</name>
</gene>
<dbReference type="Proteomes" id="UP000053236">
    <property type="component" value="Unassembled WGS sequence"/>
</dbReference>
<dbReference type="AlphaFoldDB" id="W2HG08"/>
<protein>
    <submittedName>
        <fullName evidence="2">Uncharacterized protein</fullName>
    </submittedName>
</protein>
<evidence type="ECO:0000256" key="1">
    <source>
        <dbReference type="SAM" id="MobiDB-lite"/>
    </source>
</evidence>
<name>W2HG08_PHYNI</name>
<reference evidence="2" key="1">
    <citation type="submission" date="2013-11" db="EMBL/GenBank/DDBJ databases">
        <title>The Genome Sequence of Phytophthora parasitica CJ02B3.</title>
        <authorList>
            <consortium name="The Broad Institute Genomics Platform"/>
            <person name="Russ C."/>
            <person name="Tyler B."/>
            <person name="Panabieres F."/>
            <person name="Shan W."/>
            <person name="Tripathy S."/>
            <person name="Grunwald N."/>
            <person name="Machado M."/>
            <person name="Johnson C.S."/>
            <person name="Arredondo F."/>
            <person name="Hong C."/>
            <person name="Coffey M."/>
            <person name="Young S.K."/>
            <person name="Zeng Q."/>
            <person name="Gargeya S."/>
            <person name="Fitzgerald M."/>
            <person name="Abouelleil A."/>
            <person name="Alvarado L."/>
            <person name="Chapman S.B."/>
            <person name="Gainer-Dewar J."/>
            <person name="Goldberg J."/>
            <person name="Griggs A."/>
            <person name="Gujja S."/>
            <person name="Hansen M."/>
            <person name="Howarth C."/>
            <person name="Imamovic A."/>
            <person name="Ireland A."/>
            <person name="Larimer J."/>
            <person name="McCowan C."/>
            <person name="Murphy C."/>
            <person name="Pearson M."/>
            <person name="Poon T.W."/>
            <person name="Priest M."/>
            <person name="Roberts A."/>
            <person name="Saif S."/>
            <person name="Shea T."/>
            <person name="Sykes S."/>
            <person name="Wortman J."/>
            <person name="Nusbaum C."/>
            <person name="Birren B."/>
        </authorList>
    </citation>
    <scope>NUCLEOTIDE SEQUENCE [LARGE SCALE GENOMIC DNA]</scope>
    <source>
        <strain evidence="2">CJ02B3</strain>
    </source>
</reference>
<organism evidence="2">
    <name type="scientific">Phytophthora nicotianae</name>
    <name type="common">Potato buckeye rot agent</name>
    <name type="synonym">Phytophthora parasitica</name>
    <dbReference type="NCBI Taxonomy" id="4792"/>
    <lineage>
        <taxon>Eukaryota</taxon>
        <taxon>Sar</taxon>
        <taxon>Stramenopiles</taxon>
        <taxon>Oomycota</taxon>
        <taxon>Peronosporomycetes</taxon>
        <taxon>Peronosporales</taxon>
        <taxon>Peronosporaceae</taxon>
        <taxon>Phytophthora</taxon>
    </lineage>
</organism>
<sequence length="90" mass="10137">MGGQHPDMGKFVVVLEQESQRYVNALPDIANRRQSDPRRDRARTSLNQEQGSSADESEAASLASVQSMSPTLDIQQKMDSFQTRIRNFPQ</sequence>